<keyword evidence="1" id="KW-0472">Membrane</keyword>
<evidence type="ECO:0000313" key="3">
    <source>
        <dbReference type="Proteomes" id="UP000679220"/>
    </source>
</evidence>
<reference evidence="2" key="2">
    <citation type="submission" date="2021-04" db="EMBL/GenBank/DDBJ databases">
        <authorList>
            <person name="Zhang T."/>
            <person name="Zhang Y."/>
            <person name="Lu D."/>
            <person name="Zuo D."/>
            <person name="Du Z."/>
        </authorList>
    </citation>
    <scope>NUCLEOTIDE SEQUENCE</scope>
    <source>
        <strain evidence="2">JR1</strain>
    </source>
</reference>
<name>A0A941IZG9_9BACT</name>
<keyword evidence="1" id="KW-1133">Transmembrane helix</keyword>
<comment type="caution">
    <text evidence="2">The sequence shown here is derived from an EMBL/GenBank/DDBJ whole genome shotgun (WGS) entry which is preliminary data.</text>
</comment>
<protein>
    <submittedName>
        <fullName evidence="2">Uncharacterized protein</fullName>
    </submittedName>
</protein>
<dbReference type="Proteomes" id="UP000679220">
    <property type="component" value="Unassembled WGS sequence"/>
</dbReference>
<dbReference type="AlphaFoldDB" id="A0A941IZG9"/>
<dbReference type="EMBL" id="JAGTAR010000042">
    <property type="protein sequence ID" value="MBR8537855.1"/>
    <property type="molecule type" value="Genomic_DNA"/>
</dbReference>
<evidence type="ECO:0000313" key="2">
    <source>
        <dbReference type="EMBL" id="MBR8537855.1"/>
    </source>
</evidence>
<accession>A0A941IZG9</accession>
<gene>
    <name evidence="2" type="ORF">KDU71_19950</name>
</gene>
<keyword evidence="1" id="KW-0812">Transmembrane</keyword>
<reference evidence="2" key="1">
    <citation type="journal article" date="2018" name="Int. J. Syst. Evol. Microbiol.">
        <title>Carboxylicivirga sediminis sp. nov., isolated from coastal sediment.</title>
        <authorList>
            <person name="Wang F.Q."/>
            <person name="Ren L.H."/>
            <person name="Zou R.J."/>
            <person name="Sun Y.Z."/>
            <person name="Liu X.J."/>
            <person name="Jiang F."/>
            <person name="Liu L.J."/>
        </authorList>
    </citation>
    <scope>NUCLEOTIDE SEQUENCE</scope>
    <source>
        <strain evidence="2">JR1</strain>
    </source>
</reference>
<feature type="transmembrane region" description="Helical" evidence="1">
    <location>
        <begin position="47"/>
        <end position="66"/>
    </location>
</feature>
<keyword evidence="3" id="KW-1185">Reference proteome</keyword>
<sequence>MEKDVYKRFVEDVKRTDLRMSDEDIFKQRLLQKIDQPRNNSNRLIQVLRVAASIVLLLSLGTYIWMEVDTREQRWLVEQQINGNQLVQPSSGSCKQAVNEIMTLLASSESLPFSNKGVALSKVHLKQIKNENAELFVMLERVLVYMEQFYPSDYAAFQSGETVQLTAWQLRKEYDVCNWITNN</sequence>
<organism evidence="2 3">
    <name type="scientific">Carboxylicivirga sediminis</name>
    <dbReference type="NCBI Taxonomy" id="2006564"/>
    <lineage>
        <taxon>Bacteria</taxon>
        <taxon>Pseudomonadati</taxon>
        <taxon>Bacteroidota</taxon>
        <taxon>Bacteroidia</taxon>
        <taxon>Marinilabiliales</taxon>
        <taxon>Marinilabiliaceae</taxon>
        <taxon>Carboxylicivirga</taxon>
    </lineage>
</organism>
<dbReference type="RefSeq" id="WP_212192880.1">
    <property type="nucleotide sequence ID" value="NZ_JAGTAR010000042.1"/>
</dbReference>
<proteinExistence type="predicted"/>
<evidence type="ECO:0000256" key="1">
    <source>
        <dbReference type="SAM" id="Phobius"/>
    </source>
</evidence>